<dbReference type="GO" id="GO:0004519">
    <property type="term" value="F:endonuclease activity"/>
    <property type="evidence" value="ECO:0007669"/>
    <property type="project" value="InterPro"/>
</dbReference>
<name>A0A5K8AAR1_9BACT</name>
<accession>A0A5K8AAR1</accession>
<feature type="domain" description="Terminase large subunit GpA endonuclease" evidence="1">
    <location>
        <begin position="16"/>
        <end position="166"/>
    </location>
</feature>
<evidence type="ECO:0000313" key="2">
    <source>
        <dbReference type="EMBL" id="BBO89695.1"/>
    </source>
</evidence>
<dbReference type="EMBL" id="AP021879">
    <property type="protein sequence ID" value="BBO89695.1"/>
    <property type="molecule type" value="Genomic_DNA"/>
</dbReference>
<dbReference type="AlphaFoldDB" id="A0A5K8AAR1"/>
<organism evidence="2 3">
    <name type="scientific">Desulfosarcina ovata subsp. ovata</name>
    <dbReference type="NCBI Taxonomy" id="2752305"/>
    <lineage>
        <taxon>Bacteria</taxon>
        <taxon>Pseudomonadati</taxon>
        <taxon>Thermodesulfobacteriota</taxon>
        <taxon>Desulfobacteria</taxon>
        <taxon>Desulfobacterales</taxon>
        <taxon>Desulfosarcinaceae</taxon>
        <taxon>Desulfosarcina</taxon>
    </lineage>
</organism>
<dbReference type="Pfam" id="PF20454">
    <property type="entry name" value="GpA_nuclease"/>
    <property type="match status" value="1"/>
</dbReference>
<evidence type="ECO:0000259" key="1">
    <source>
        <dbReference type="Pfam" id="PF20454"/>
    </source>
</evidence>
<sequence length="188" mass="21157">MNNYAALPWKPYEITDYTDADGNRYFVRMTVQDAMGHRTDDVYTFVRAHRGHLLAFKGEQRMAQPFAFSQVDYFPGTKKAIPGGLKLCRADVNDYKNILAGKLAIAPADPGAWHYNSETTDIWLRMLTVEYIDEKTGLWDCPDGNANHGWDCSVYALVAADVIGVRYWSRPEARPAKPVKKAAPAINP</sequence>
<dbReference type="Proteomes" id="UP000422108">
    <property type="component" value="Chromosome"/>
</dbReference>
<proteinExistence type="predicted"/>
<keyword evidence="3" id="KW-1185">Reference proteome</keyword>
<dbReference type="RefSeq" id="WP_162458944.1">
    <property type="nucleotide sequence ID" value="NZ_AP021879.1"/>
</dbReference>
<reference evidence="2 3" key="1">
    <citation type="submission" date="2019-11" db="EMBL/GenBank/DDBJ databases">
        <title>Comparative genomics of hydrocarbon-degrading Desulfosarcina strains.</title>
        <authorList>
            <person name="Watanabe M."/>
            <person name="Kojima H."/>
            <person name="Fukui M."/>
        </authorList>
    </citation>
    <scope>NUCLEOTIDE SEQUENCE [LARGE SCALE GENOMIC DNA]</scope>
    <source>
        <strain evidence="3">oXyS1</strain>
    </source>
</reference>
<protein>
    <recommendedName>
        <fullName evidence="1">Terminase large subunit GpA endonuclease domain-containing protein</fullName>
    </recommendedName>
</protein>
<gene>
    <name evidence="2" type="ORF">DSCOOX_28750</name>
</gene>
<dbReference type="InterPro" id="IPR046454">
    <property type="entry name" value="GpA_endonuclease"/>
</dbReference>
<evidence type="ECO:0000313" key="3">
    <source>
        <dbReference type="Proteomes" id="UP000422108"/>
    </source>
</evidence>